<sequence>MVYIAIRNLQTTTEKKTRAYEVVFFRNSIGSSRIFLSDPRAGGRKKELIGVKIRSALNGLQKAGTESVKVT</sequence>
<keyword evidence="2" id="KW-1185">Reference proteome</keyword>
<dbReference type="AlphaFoldDB" id="A0A8X6FS85"/>
<accession>A0A8X6FS85</accession>
<organism evidence="1 2">
    <name type="scientific">Trichonephila clavata</name>
    <name type="common">Joro spider</name>
    <name type="synonym">Nephila clavata</name>
    <dbReference type="NCBI Taxonomy" id="2740835"/>
    <lineage>
        <taxon>Eukaryota</taxon>
        <taxon>Metazoa</taxon>
        <taxon>Ecdysozoa</taxon>
        <taxon>Arthropoda</taxon>
        <taxon>Chelicerata</taxon>
        <taxon>Arachnida</taxon>
        <taxon>Araneae</taxon>
        <taxon>Araneomorphae</taxon>
        <taxon>Entelegynae</taxon>
        <taxon>Araneoidea</taxon>
        <taxon>Nephilidae</taxon>
        <taxon>Trichonephila</taxon>
    </lineage>
</organism>
<dbReference type="Proteomes" id="UP000887116">
    <property type="component" value="Unassembled WGS sequence"/>
</dbReference>
<protein>
    <submittedName>
        <fullName evidence="1">Uncharacterized protein</fullName>
    </submittedName>
</protein>
<name>A0A8X6FS85_TRICU</name>
<comment type="caution">
    <text evidence="1">The sequence shown here is derived from an EMBL/GenBank/DDBJ whole genome shotgun (WGS) entry which is preliminary data.</text>
</comment>
<evidence type="ECO:0000313" key="2">
    <source>
        <dbReference type="Proteomes" id="UP000887116"/>
    </source>
</evidence>
<proteinExistence type="predicted"/>
<reference evidence="1" key="1">
    <citation type="submission" date="2020-07" db="EMBL/GenBank/DDBJ databases">
        <title>Multicomponent nature underlies the extraordinary mechanical properties of spider dragline silk.</title>
        <authorList>
            <person name="Kono N."/>
            <person name="Nakamura H."/>
            <person name="Mori M."/>
            <person name="Yoshida Y."/>
            <person name="Ohtoshi R."/>
            <person name="Malay A.D."/>
            <person name="Moran D.A.P."/>
            <person name="Tomita M."/>
            <person name="Numata K."/>
            <person name="Arakawa K."/>
        </authorList>
    </citation>
    <scope>NUCLEOTIDE SEQUENCE</scope>
</reference>
<gene>
    <name evidence="1" type="ORF">TNCT_22641</name>
</gene>
<evidence type="ECO:0000313" key="1">
    <source>
        <dbReference type="EMBL" id="GFQ87671.1"/>
    </source>
</evidence>
<dbReference type="EMBL" id="BMAO01003426">
    <property type="protein sequence ID" value="GFQ87671.1"/>
    <property type="molecule type" value="Genomic_DNA"/>
</dbReference>